<organism evidence="6 7">
    <name type="scientific">Talaromyces rugulosus</name>
    <name type="common">Penicillium rugulosum</name>
    <dbReference type="NCBI Taxonomy" id="121627"/>
    <lineage>
        <taxon>Eukaryota</taxon>
        <taxon>Fungi</taxon>
        <taxon>Dikarya</taxon>
        <taxon>Ascomycota</taxon>
        <taxon>Pezizomycotina</taxon>
        <taxon>Eurotiomycetes</taxon>
        <taxon>Eurotiomycetidae</taxon>
        <taxon>Eurotiales</taxon>
        <taxon>Trichocomaceae</taxon>
        <taxon>Talaromyces</taxon>
        <taxon>Talaromyces sect. Islandici</taxon>
    </lineage>
</organism>
<dbReference type="GO" id="GO:0000978">
    <property type="term" value="F:RNA polymerase II cis-regulatory region sequence-specific DNA binding"/>
    <property type="evidence" value="ECO:0007669"/>
    <property type="project" value="TreeGrafter"/>
</dbReference>
<dbReference type="Pfam" id="PF04082">
    <property type="entry name" value="Fungal_trans"/>
    <property type="match status" value="1"/>
</dbReference>
<name>A0A7H8R6Y7_TALRU</name>
<dbReference type="EMBL" id="CP055902">
    <property type="protein sequence ID" value="QKX62110.1"/>
    <property type="molecule type" value="Genomic_DNA"/>
</dbReference>
<feature type="compositionally biased region" description="Polar residues" evidence="4">
    <location>
        <begin position="71"/>
        <end position="89"/>
    </location>
</feature>
<evidence type="ECO:0000256" key="1">
    <source>
        <dbReference type="ARBA" id="ARBA00023015"/>
    </source>
</evidence>
<dbReference type="CDD" id="cd12148">
    <property type="entry name" value="fungal_TF_MHR"/>
    <property type="match status" value="1"/>
</dbReference>
<dbReference type="RefSeq" id="XP_035348284.1">
    <property type="nucleotide sequence ID" value="XM_035492391.1"/>
</dbReference>
<protein>
    <recommendedName>
        <fullName evidence="5">Xylanolytic transcriptional activator regulatory domain-containing protein</fullName>
    </recommendedName>
</protein>
<dbReference type="AlphaFoldDB" id="A0A7H8R6Y7"/>
<dbReference type="OrthoDB" id="2283488at2759"/>
<reference evidence="7" key="1">
    <citation type="submission" date="2020-06" db="EMBL/GenBank/DDBJ databases">
        <title>A chromosome-scale genome assembly of Talaromyces rugulosus W13939.</title>
        <authorList>
            <person name="Wang B."/>
            <person name="Guo L."/>
            <person name="Ye K."/>
            <person name="Wang L."/>
        </authorList>
    </citation>
    <scope>NUCLEOTIDE SEQUENCE [LARGE SCALE GENOMIC DNA]</scope>
    <source>
        <strain evidence="7">W13939</strain>
    </source>
</reference>
<accession>A0A7H8R6Y7</accession>
<evidence type="ECO:0000256" key="3">
    <source>
        <dbReference type="ARBA" id="ARBA00023242"/>
    </source>
</evidence>
<dbReference type="KEGG" id="trg:TRUGW13939_09266"/>
<keyword evidence="7" id="KW-1185">Reference proteome</keyword>
<evidence type="ECO:0000256" key="4">
    <source>
        <dbReference type="SAM" id="MobiDB-lite"/>
    </source>
</evidence>
<dbReference type="GeneID" id="55996750"/>
<dbReference type="SMART" id="SM00906">
    <property type="entry name" value="Fungal_trans"/>
    <property type="match status" value="1"/>
</dbReference>
<dbReference type="InterPro" id="IPR051127">
    <property type="entry name" value="Fungal_SecMet_Regulators"/>
</dbReference>
<evidence type="ECO:0000259" key="5">
    <source>
        <dbReference type="SMART" id="SM00906"/>
    </source>
</evidence>
<gene>
    <name evidence="6" type="ORF">TRUGW13939_09266</name>
</gene>
<keyword evidence="2" id="KW-0804">Transcription</keyword>
<dbReference type="GO" id="GO:0000435">
    <property type="term" value="P:positive regulation of transcription from RNA polymerase II promoter by galactose"/>
    <property type="evidence" value="ECO:0007669"/>
    <property type="project" value="TreeGrafter"/>
</dbReference>
<evidence type="ECO:0000256" key="2">
    <source>
        <dbReference type="ARBA" id="ARBA00023163"/>
    </source>
</evidence>
<keyword evidence="1" id="KW-0805">Transcription regulation</keyword>
<proteinExistence type="predicted"/>
<evidence type="ECO:0000313" key="6">
    <source>
        <dbReference type="EMBL" id="QKX62110.1"/>
    </source>
</evidence>
<dbReference type="GO" id="GO:0008270">
    <property type="term" value="F:zinc ion binding"/>
    <property type="evidence" value="ECO:0007669"/>
    <property type="project" value="InterPro"/>
</dbReference>
<dbReference type="PANTHER" id="PTHR47424:SF2">
    <property type="entry name" value="TRANSCRIPTION FACTOR DOMAIN-CONTAINING PROTEIN-RELATED"/>
    <property type="match status" value="1"/>
</dbReference>
<dbReference type="GO" id="GO:0000981">
    <property type="term" value="F:DNA-binding transcription factor activity, RNA polymerase II-specific"/>
    <property type="evidence" value="ECO:0007669"/>
    <property type="project" value="TreeGrafter"/>
</dbReference>
<dbReference type="GO" id="GO:0006351">
    <property type="term" value="P:DNA-templated transcription"/>
    <property type="evidence" value="ECO:0007669"/>
    <property type="project" value="InterPro"/>
</dbReference>
<keyword evidence="3" id="KW-0539">Nucleus</keyword>
<feature type="region of interest" description="Disordered" evidence="4">
    <location>
        <begin position="49"/>
        <end position="95"/>
    </location>
</feature>
<dbReference type="Proteomes" id="UP000509510">
    <property type="component" value="Chromosome V"/>
</dbReference>
<dbReference type="InterPro" id="IPR007219">
    <property type="entry name" value="XnlR_reg_dom"/>
</dbReference>
<dbReference type="PANTHER" id="PTHR47424">
    <property type="entry name" value="REGULATORY PROTEIN GAL4"/>
    <property type="match status" value="1"/>
</dbReference>
<feature type="region of interest" description="Disordered" evidence="4">
    <location>
        <begin position="1"/>
        <end position="25"/>
    </location>
</feature>
<evidence type="ECO:0000313" key="7">
    <source>
        <dbReference type="Proteomes" id="UP000509510"/>
    </source>
</evidence>
<sequence length="693" mass="77899">MRRSQPTQNQVDAGSTTPILNITPSHSSDAFAAFCDLDDRQTTEDDRSFLNAQEDLDITRFPSSPEKVKYTQRNSTTPTTNSGQSSNGILETPPKDEFEWDEQNVIQNPSPEANAIAEDGEEEQVADGMASLTVNEKEAGYLGVASGAAVLRILGSNVKFRTSRTESATSSHYAPLVIQPDANRHVADAMIDSYFRVYHVSYPIIHEPTFRAQYSEVIPQPHGASWHILVYIVATIGVYTSSSNLNDLDLALFSHAKSMLSFDYLEVGNITLVQALTLISNYQQKRDKPNSGYNYLGLAVRMATGLGLHKEFPGWNISPLKMEIRRRIWWALCVFDVGATITFSRPMVWPYEGVEVAFPLNVTDRDLTANSKTYPPERNEVTPYTAVSTQAHFHVSTNDIYSRVISKPFPTAEELLNLDTQLLQPWVAGLPTYFKDDSVVDPRFALPHAVMQWRYRNFRIIMYRPTVIRMALNARNGRDESSPANIQAYHRCLDDAEFTIRSINEYWSRNEHNRLASWYALAAGRIYIADLVGFNRYFLFQASLIPCTCLRNCPSALEATAWCEQVSMTLETIRAMATTNTSSGRCYRIIIDLCGQYLTNAKQFEEPIDHSLQAQALPANINEDFPAAMDDVHPTGHPLEQPEPIDESPQTQISHLFPMMWPNVTALEAADEVIGDDAWLEFLRAGSGEEYSV</sequence>
<feature type="domain" description="Xylanolytic transcriptional activator regulatory" evidence="5">
    <location>
        <begin position="292"/>
        <end position="365"/>
    </location>
</feature>
<dbReference type="GO" id="GO:0005634">
    <property type="term" value="C:nucleus"/>
    <property type="evidence" value="ECO:0007669"/>
    <property type="project" value="TreeGrafter"/>
</dbReference>